<name>A0A1S1YUL0_FLAPC</name>
<dbReference type="Gene3D" id="3.30.1380.10">
    <property type="match status" value="1"/>
</dbReference>
<keyword evidence="2" id="KW-1185">Reference proteome</keyword>
<dbReference type="EMBL" id="JRYR02000002">
    <property type="protein sequence ID" value="OHX64714.1"/>
    <property type="molecule type" value="Genomic_DNA"/>
</dbReference>
<dbReference type="SUPFAM" id="SSF55166">
    <property type="entry name" value="Hedgehog/DD-peptidase"/>
    <property type="match status" value="1"/>
</dbReference>
<accession>A0A1S1YUL0</accession>
<dbReference type="InterPro" id="IPR009045">
    <property type="entry name" value="Zn_M74/Hedgehog-like"/>
</dbReference>
<evidence type="ECO:0000313" key="1">
    <source>
        <dbReference type="EMBL" id="OHX64714.1"/>
    </source>
</evidence>
<comment type="caution">
    <text evidence="1">The sequence shown here is derived from an EMBL/GenBank/DDBJ whole genome shotgun (WGS) entry which is preliminary data.</text>
</comment>
<evidence type="ECO:0000313" key="2">
    <source>
        <dbReference type="Proteomes" id="UP000179797"/>
    </source>
</evidence>
<proteinExistence type="predicted"/>
<protein>
    <submittedName>
        <fullName evidence="1">Uncharacterized protein</fullName>
    </submittedName>
</protein>
<reference evidence="1 2" key="1">
    <citation type="journal article" date="2012" name="Int. J. Syst. Evol. Microbiol.">
        <title>Flammeovirga pacifica sp. nov., isolated from deep-sea sediment.</title>
        <authorList>
            <person name="Xu H."/>
            <person name="Fu Y."/>
            <person name="Yang N."/>
            <person name="Ding Z."/>
            <person name="Lai Q."/>
            <person name="Zeng R."/>
        </authorList>
    </citation>
    <scope>NUCLEOTIDE SEQUENCE [LARGE SCALE GENOMIC DNA]</scope>
    <source>
        <strain evidence="2">DSM 24597 / LMG 26175 / WPAGA1</strain>
    </source>
</reference>
<organism evidence="1 2">
    <name type="scientific">Flammeovirga pacifica</name>
    <dbReference type="NCBI Taxonomy" id="915059"/>
    <lineage>
        <taxon>Bacteria</taxon>
        <taxon>Pseudomonadati</taxon>
        <taxon>Bacteroidota</taxon>
        <taxon>Cytophagia</taxon>
        <taxon>Cytophagales</taxon>
        <taxon>Flammeovirgaceae</taxon>
        <taxon>Flammeovirga</taxon>
    </lineage>
</organism>
<dbReference type="Proteomes" id="UP000179797">
    <property type="component" value="Unassembled WGS sequence"/>
</dbReference>
<dbReference type="AlphaFoldDB" id="A0A1S1YUL0"/>
<sequence length="260" mass="30232">MKKKYKILVFLILSPIVVVGVMSVNQVFTKNKGESVSRGTRSNGSLENGWLIPYRGANYSYFSFISYFLMENAYVHHKVYNAVTQSYSALEKKYPKKHYTIMECSDTNGGAIWFHKTHRNGTSIDFMSPKMKNEVPYRDLDDWGLFHYFLEFDQEGKLLKKFPYTDFIHPKISHWISRNLDTKVEIDFESMAQHILALDDACKKNGIRISKVILMIELKENLFATVTGKKLVARGIPFATKLPKAVNQMHEDHYHIDFRI</sequence>
<gene>
    <name evidence="1" type="ORF">NH26_24435</name>
</gene>